<name>C1DWW3_SULAA</name>
<evidence type="ECO:0000259" key="2">
    <source>
        <dbReference type="Pfam" id="PF01464"/>
    </source>
</evidence>
<dbReference type="PANTHER" id="PTHR37423">
    <property type="entry name" value="SOLUBLE LYTIC MUREIN TRANSGLYCOSYLASE-RELATED"/>
    <property type="match status" value="1"/>
</dbReference>
<organism evidence="3 4">
    <name type="scientific">Sulfurihydrogenibium azorense (strain DSM 15241 / OCM 825 / Az-Fu1)</name>
    <dbReference type="NCBI Taxonomy" id="204536"/>
    <lineage>
        <taxon>Bacteria</taxon>
        <taxon>Pseudomonadati</taxon>
        <taxon>Aquificota</taxon>
        <taxon>Aquificia</taxon>
        <taxon>Aquificales</taxon>
        <taxon>Hydrogenothermaceae</taxon>
        <taxon>Sulfurihydrogenibium</taxon>
    </lineage>
</organism>
<dbReference type="CDD" id="cd16894">
    <property type="entry name" value="MltD-like"/>
    <property type="match status" value="1"/>
</dbReference>
<dbReference type="RefSeq" id="WP_012673568.1">
    <property type="nucleotide sequence ID" value="NC_012438.1"/>
</dbReference>
<evidence type="ECO:0000313" key="4">
    <source>
        <dbReference type="Proteomes" id="UP000001369"/>
    </source>
</evidence>
<dbReference type="STRING" id="204536.SULAZ_1641"/>
<dbReference type="HOGENOM" id="CLU_009520_1_0_0"/>
<dbReference type="OrthoDB" id="9815002at2"/>
<dbReference type="InterPro" id="IPR023346">
    <property type="entry name" value="Lysozyme-like_dom_sf"/>
</dbReference>
<protein>
    <submittedName>
        <fullName evidence="3">Membrane-bound lytic murein transglycosylase D</fullName>
    </submittedName>
</protein>
<feature type="domain" description="Transglycosylase SLT" evidence="2">
    <location>
        <begin position="94"/>
        <end position="195"/>
    </location>
</feature>
<dbReference type="Gene3D" id="1.10.530.10">
    <property type="match status" value="1"/>
</dbReference>
<evidence type="ECO:0000256" key="1">
    <source>
        <dbReference type="ARBA" id="ARBA00007734"/>
    </source>
</evidence>
<accession>C1DWW3</accession>
<dbReference type="SUPFAM" id="SSF53955">
    <property type="entry name" value="Lysozyme-like"/>
    <property type="match status" value="1"/>
</dbReference>
<dbReference type="InterPro" id="IPR008258">
    <property type="entry name" value="Transglycosylase_SLT_dom_1"/>
</dbReference>
<evidence type="ECO:0000313" key="3">
    <source>
        <dbReference type="EMBL" id="ACN98243.1"/>
    </source>
</evidence>
<dbReference type="Proteomes" id="UP000001369">
    <property type="component" value="Chromosome"/>
</dbReference>
<keyword evidence="4" id="KW-1185">Reference proteome</keyword>
<dbReference type="CAZy" id="GH23">
    <property type="family name" value="Glycoside Hydrolase Family 23"/>
</dbReference>
<dbReference type="eggNOG" id="COG0741">
    <property type="taxonomic scope" value="Bacteria"/>
</dbReference>
<reference evidence="3 4" key="1">
    <citation type="journal article" date="2009" name="J. Bacteriol.">
        <title>Complete and draft genome sequences of six members of the Aquificales.</title>
        <authorList>
            <person name="Reysenbach A.L."/>
            <person name="Hamamura N."/>
            <person name="Podar M."/>
            <person name="Griffiths E."/>
            <person name="Ferreira S."/>
            <person name="Hochstein R."/>
            <person name="Heidelberg J."/>
            <person name="Johnson J."/>
            <person name="Mead D."/>
            <person name="Pohorille A."/>
            <person name="Sarmiento M."/>
            <person name="Schweighofer K."/>
            <person name="Seshadri R."/>
            <person name="Voytek M.A."/>
        </authorList>
    </citation>
    <scope>NUCLEOTIDE SEQUENCE [LARGE SCALE GENOMIC DNA]</scope>
    <source>
        <strain evidence="4">Az-Fu1 / DSM 15241 / OCM 825</strain>
    </source>
</reference>
<dbReference type="KEGG" id="saf:SULAZ_1641"/>
<comment type="similarity">
    <text evidence="1">Belongs to the transglycosylase Slt family.</text>
</comment>
<sequence>MSKLLKFTIILLTVFIYKAKAEFINPTSVSENVETVVESSKSMKDLEEFLSKSDEMILEVKLKEEKEILLKSKRKEIEKYLENGKNILPIIVKTLVEHNLPKELAFIPIIESHYINGLKSPKGAAGIWQLMPETARNLGLVVNKEVDERLDPLKSTIAAVKYLKKLYSIFGDWKLVLASYNAGHNKVIVKTSYHGNTFSSIKKYLPKQTQNYVLKFLATVEVAMMIMEEKKLHKNEPSFEVVKVKGGYSLDKVASLIYIPKEKLITLNPHFLKKRIPDDGNEYNLYIPKGYGKLAEALLNDMS</sequence>
<dbReference type="PANTHER" id="PTHR37423:SF2">
    <property type="entry name" value="MEMBRANE-BOUND LYTIC MUREIN TRANSGLYCOSYLASE C"/>
    <property type="match status" value="1"/>
</dbReference>
<gene>
    <name evidence="3" type="ordered locus">SULAZ_1641</name>
</gene>
<dbReference type="Pfam" id="PF01464">
    <property type="entry name" value="SLT"/>
    <property type="match status" value="1"/>
</dbReference>
<proteinExistence type="inferred from homology"/>
<dbReference type="AlphaFoldDB" id="C1DWW3"/>
<dbReference type="EMBL" id="CP001229">
    <property type="protein sequence ID" value="ACN98243.1"/>
    <property type="molecule type" value="Genomic_DNA"/>
</dbReference>